<evidence type="ECO:0000256" key="1">
    <source>
        <dbReference type="ARBA" id="ARBA00004651"/>
    </source>
</evidence>
<comment type="caution">
    <text evidence="9">The sequence shown here is derived from an EMBL/GenBank/DDBJ whole genome shotgun (WGS) entry which is preliminary data.</text>
</comment>
<dbReference type="EMBL" id="JANTQA010000008">
    <property type="protein sequence ID" value="KAJ3451631.1"/>
    <property type="molecule type" value="Genomic_DNA"/>
</dbReference>
<dbReference type="AlphaFoldDB" id="A0AAV8AF87"/>
<evidence type="ECO:0000256" key="3">
    <source>
        <dbReference type="ARBA" id="ARBA00022692"/>
    </source>
</evidence>
<comment type="catalytic activity">
    <reaction evidence="7">
        <text>fluoride(in) = fluoride(out)</text>
        <dbReference type="Rhea" id="RHEA:76159"/>
        <dbReference type="ChEBI" id="CHEBI:17051"/>
    </reaction>
    <physiologicalReaction direction="left-to-right" evidence="7">
        <dbReference type="Rhea" id="RHEA:76160"/>
    </physiologicalReaction>
</comment>
<name>A0AAV8AF87_9EUKA</name>
<organism evidence="9 11">
    <name type="scientific">Anaeramoeba flamelloides</name>
    <dbReference type="NCBI Taxonomy" id="1746091"/>
    <lineage>
        <taxon>Eukaryota</taxon>
        <taxon>Metamonada</taxon>
        <taxon>Anaeramoebidae</taxon>
        <taxon>Anaeramoeba</taxon>
    </lineage>
</organism>
<feature type="transmembrane region" description="Helical" evidence="8">
    <location>
        <begin position="12"/>
        <end position="34"/>
    </location>
</feature>
<dbReference type="HAMAP" id="MF_00454">
    <property type="entry name" value="FluC"/>
    <property type="match status" value="1"/>
</dbReference>
<gene>
    <name evidence="9" type="ORF">M0812_03382</name>
    <name evidence="10" type="ORF">M0813_16991</name>
</gene>
<accession>A0AAV8AF87</accession>
<evidence type="ECO:0000313" key="12">
    <source>
        <dbReference type="Proteomes" id="UP001150062"/>
    </source>
</evidence>
<dbReference type="Pfam" id="PF02537">
    <property type="entry name" value="CRCB"/>
    <property type="match status" value="1"/>
</dbReference>
<comment type="similarity">
    <text evidence="6">Belongs to the fluoride channel Fluc/FEX (TC 1.A.43) family.</text>
</comment>
<evidence type="ECO:0000313" key="11">
    <source>
        <dbReference type="Proteomes" id="UP001146793"/>
    </source>
</evidence>
<keyword evidence="2" id="KW-1003">Cell membrane</keyword>
<keyword evidence="5 8" id="KW-0472">Membrane</keyword>
<dbReference type="EMBL" id="JAOAOG010000098">
    <property type="protein sequence ID" value="KAJ6249570.1"/>
    <property type="molecule type" value="Genomic_DNA"/>
</dbReference>
<dbReference type="GO" id="GO:0005886">
    <property type="term" value="C:plasma membrane"/>
    <property type="evidence" value="ECO:0007669"/>
    <property type="project" value="UniProtKB-SubCell"/>
</dbReference>
<reference evidence="10" key="1">
    <citation type="submission" date="2022-08" db="EMBL/GenBank/DDBJ databases">
        <title>Novel sulfate-reducing endosymbionts in the free-living metamonad Anaeramoeba.</title>
        <authorList>
            <person name="Jerlstrom-Hultqvist J."/>
            <person name="Cepicka I."/>
            <person name="Gallot-Lavallee L."/>
            <person name="Salas-Leiva D."/>
            <person name="Curtis B.A."/>
            <person name="Zahonova K."/>
            <person name="Pipaliya S."/>
            <person name="Dacks J."/>
            <person name="Roger A.J."/>
        </authorList>
    </citation>
    <scope>NUCLEOTIDE SEQUENCE</scope>
    <source>
        <strain evidence="10">Schooner1</strain>
    </source>
</reference>
<dbReference type="Proteomes" id="UP001146793">
    <property type="component" value="Unassembled WGS sequence"/>
</dbReference>
<sequence length="130" mass="14644">MEKEKLSSKLLNFVFVMCGGLLGSLSRYAISLVVPKNICAVSLVNILGSFLVIWFNNKLMPKKKRLKLFAITGYLGSFTTFSYFSLETMQFLNSGQYATFAFNIILNMLGSLTSAFVGWKLFTDSENLFF</sequence>
<evidence type="ECO:0000256" key="4">
    <source>
        <dbReference type="ARBA" id="ARBA00022989"/>
    </source>
</evidence>
<evidence type="ECO:0000256" key="5">
    <source>
        <dbReference type="ARBA" id="ARBA00023136"/>
    </source>
</evidence>
<evidence type="ECO:0000256" key="7">
    <source>
        <dbReference type="ARBA" id="ARBA00035585"/>
    </source>
</evidence>
<proteinExistence type="inferred from homology"/>
<keyword evidence="4 8" id="KW-1133">Transmembrane helix</keyword>
<dbReference type="InterPro" id="IPR003691">
    <property type="entry name" value="FluC"/>
</dbReference>
<keyword evidence="12" id="KW-1185">Reference proteome</keyword>
<evidence type="ECO:0000256" key="2">
    <source>
        <dbReference type="ARBA" id="ARBA00022475"/>
    </source>
</evidence>
<feature type="transmembrane region" description="Helical" evidence="8">
    <location>
        <begin position="68"/>
        <end position="86"/>
    </location>
</feature>
<evidence type="ECO:0000313" key="10">
    <source>
        <dbReference type="EMBL" id="KAJ6249570.1"/>
    </source>
</evidence>
<evidence type="ECO:0000256" key="8">
    <source>
        <dbReference type="SAM" id="Phobius"/>
    </source>
</evidence>
<evidence type="ECO:0000256" key="6">
    <source>
        <dbReference type="ARBA" id="ARBA00035120"/>
    </source>
</evidence>
<comment type="subcellular location">
    <subcellularLocation>
        <location evidence="1">Cell membrane</location>
        <topology evidence="1">Multi-pass membrane protein</topology>
    </subcellularLocation>
</comment>
<feature type="transmembrane region" description="Helical" evidence="8">
    <location>
        <begin position="40"/>
        <end position="56"/>
    </location>
</feature>
<keyword evidence="3 8" id="KW-0812">Transmembrane</keyword>
<protein>
    <submittedName>
        <fullName evidence="9">Fluoride ion transporter crcb-related</fullName>
    </submittedName>
</protein>
<reference evidence="9" key="2">
    <citation type="submission" date="2022-08" db="EMBL/GenBank/DDBJ databases">
        <title>Novel sulphate-reducing endosymbionts in the free-living metamonad Anaeramoeba.</title>
        <authorList>
            <person name="Jerlstrom-Hultqvist J."/>
            <person name="Cepicka I."/>
            <person name="Gallot-Lavallee L."/>
            <person name="Salas-Leiva D."/>
            <person name="Curtis B.A."/>
            <person name="Zahonova K."/>
            <person name="Pipaliya S."/>
            <person name="Dacks J."/>
            <person name="Roger A.J."/>
        </authorList>
    </citation>
    <scope>NUCLEOTIDE SEQUENCE</scope>
    <source>
        <strain evidence="9">Busselton2</strain>
    </source>
</reference>
<feature type="transmembrane region" description="Helical" evidence="8">
    <location>
        <begin position="98"/>
        <end position="122"/>
    </location>
</feature>
<evidence type="ECO:0000313" key="9">
    <source>
        <dbReference type="EMBL" id="KAJ3451631.1"/>
    </source>
</evidence>
<dbReference type="Proteomes" id="UP001150062">
    <property type="component" value="Unassembled WGS sequence"/>
</dbReference>